<evidence type="ECO:0008006" key="5">
    <source>
        <dbReference type="Google" id="ProtNLM"/>
    </source>
</evidence>
<dbReference type="Gene3D" id="3.40.1190.10">
    <property type="entry name" value="Mur-like, catalytic domain"/>
    <property type="match status" value="1"/>
</dbReference>
<dbReference type="PANTHER" id="PTHR23135">
    <property type="entry name" value="MUR LIGASE FAMILY MEMBER"/>
    <property type="match status" value="1"/>
</dbReference>
<dbReference type="Pfam" id="PF08245">
    <property type="entry name" value="Mur_ligase_M"/>
    <property type="match status" value="1"/>
</dbReference>
<dbReference type="Pfam" id="PF08353">
    <property type="entry name" value="MurT_C"/>
    <property type="match status" value="1"/>
</dbReference>
<dbReference type="GO" id="GO:0005524">
    <property type="term" value="F:ATP binding"/>
    <property type="evidence" value="ECO:0007669"/>
    <property type="project" value="InterPro"/>
</dbReference>
<dbReference type="PANTHER" id="PTHR23135:SF7">
    <property type="entry name" value="LIPID II ISOGLUTAMINYL SYNTHASE (GLUTAMINE-HYDROLYZING) SUBUNIT MURT"/>
    <property type="match status" value="1"/>
</dbReference>
<accession>A0A1F6AQ25</accession>
<evidence type="ECO:0000313" key="3">
    <source>
        <dbReference type="EMBL" id="OGG26799.1"/>
    </source>
</evidence>
<evidence type="ECO:0000313" key="4">
    <source>
        <dbReference type="Proteomes" id="UP000176609"/>
    </source>
</evidence>
<name>A0A1F6AQ25_9BACT</name>
<organism evidence="3 4">
    <name type="scientific">Candidatus Gottesmanbacteria bacterium RIFCSPLOWO2_01_FULL_39_12b</name>
    <dbReference type="NCBI Taxonomy" id="1798388"/>
    <lineage>
        <taxon>Bacteria</taxon>
        <taxon>Candidatus Gottesmaniibacteriota</taxon>
    </lineage>
</organism>
<proteinExistence type="predicted"/>
<dbReference type="InterPro" id="IPR013564">
    <property type="entry name" value="MurT_C"/>
</dbReference>
<dbReference type="EMBL" id="MFJR01000007">
    <property type="protein sequence ID" value="OGG26799.1"/>
    <property type="molecule type" value="Genomic_DNA"/>
</dbReference>
<feature type="domain" description="Mur ligase central" evidence="1">
    <location>
        <begin position="41"/>
        <end position="202"/>
    </location>
</feature>
<sequence>MIKRVLEKKGFRVIHNESGANLLNGLVSSFIKKTGWRGTIKADFAVLEVDENSLPIILDSFTPKVLIMLNLFRDQLDRYGEVDVIADKWQKALNKIAGDTTIIVNADDPLIAHLGRLSRAKILYFGLEEPKSFQKNLEHATDSIFCLNCGHRLSYKGIYFSHLGLWHCQKCGSKRPKVNLSTWDSVLPGLYNRYNTLAGVAALKSLGISEKEIKQGLKDFIPAFGRQEEIEIQGKKIKIFLAKNPTGFNETLKTVISLGGKQLLIVLNDQIPDGRDVSWIWDVDFEMLPSFINPVVSGDRAYDLAVRLKYSRPAQTPIIIYENLSRALDFCIHHVNQKDPLYILATYSAMLEVRKILSGRKIL</sequence>
<protein>
    <recommendedName>
        <fullName evidence="5">DUF1727 domain-containing protein</fullName>
    </recommendedName>
</protein>
<evidence type="ECO:0000259" key="2">
    <source>
        <dbReference type="Pfam" id="PF08353"/>
    </source>
</evidence>
<dbReference type="AlphaFoldDB" id="A0A1F6AQ25"/>
<evidence type="ECO:0000259" key="1">
    <source>
        <dbReference type="Pfam" id="PF08245"/>
    </source>
</evidence>
<feature type="domain" description="Lipid II isoglutaminyl synthase (glutamine-hydrolyzing) subunit MurT C-terminal" evidence="2">
    <location>
        <begin position="241"/>
        <end position="350"/>
    </location>
</feature>
<dbReference type="GO" id="GO:0016881">
    <property type="term" value="F:acid-amino acid ligase activity"/>
    <property type="evidence" value="ECO:0007669"/>
    <property type="project" value="InterPro"/>
</dbReference>
<comment type="caution">
    <text evidence="3">The sequence shown here is derived from an EMBL/GenBank/DDBJ whole genome shotgun (WGS) entry which is preliminary data.</text>
</comment>
<dbReference type="InterPro" id="IPR036565">
    <property type="entry name" value="Mur-like_cat_sf"/>
</dbReference>
<dbReference type="InterPro" id="IPR013221">
    <property type="entry name" value="Mur_ligase_cen"/>
</dbReference>
<dbReference type="Proteomes" id="UP000176609">
    <property type="component" value="Unassembled WGS sequence"/>
</dbReference>
<gene>
    <name evidence="3" type="ORF">A2960_01370</name>
</gene>
<reference evidence="3 4" key="1">
    <citation type="journal article" date="2016" name="Nat. Commun.">
        <title>Thousands of microbial genomes shed light on interconnected biogeochemical processes in an aquifer system.</title>
        <authorList>
            <person name="Anantharaman K."/>
            <person name="Brown C.T."/>
            <person name="Hug L.A."/>
            <person name="Sharon I."/>
            <person name="Castelle C.J."/>
            <person name="Probst A.J."/>
            <person name="Thomas B.C."/>
            <person name="Singh A."/>
            <person name="Wilkins M.J."/>
            <person name="Karaoz U."/>
            <person name="Brodie E.L."/>
            <person name="Williams K.H."/>
            <person name="Hubbard S.S."/>
            <person name="Banfield J.F."/>
        </authorList>
    </citation>
    <scope>NUCLEOTIDE SEQUENCE [LARGE SCALE GENOMIC DNA]</scope>
</reference>
<dbReference type="SUPFAM" id="SSF53623">
    <property type="entry name" value="MurD-like peptide ligases, catalytic domain"/>
    <property type="match status" value="1"/>
</dbReference>